<dbReference type="Gene3D" id="3.40.190.10">
    <property type="entry name" value="Periplasmic binding protein-like II"/>
    <property type="match status" value="1"/>
</dbReference>
<dbReference type="Gene3D" id="3.10.105.10">
    <property type="entry name" value="Dipeptide-binding Protein, Domain 3"/>
    <property type="match status" value="1"/>
</dbReference>
<feature type="signal peptide" evidence="6">
    <location>
        <begin position="1"/>
        <end position="25"/>
    </location>
</feature>
<evidence type="ECO:0000313" key="10">
    <source>
        <dbReference type="Proteomes" id="UP000321723"/>
    </source>
</evidence>
<dbReference type="EMBL" id="BJVQ01000054">
    <property type="protein sequence ID" value="GEL47940.1"/>
    <property type="molecule type" value="Genomic_DNA"/>
</dbReference>
<evidence type="ECO:0000256" key="1">
    <source>
        <dbReference type="ARBA" id="ARBA00004196"/>
    </source>
</evidence>
<dbReference type="GO" id="GO:0015833">
    <property type="term" value="P:peptide transport"/>
    <property type="evidence" value="ECO:0007669"/>
    <property type="project" value="TreeGrafter"/>
</dbReference>
<reference evidence="9 11" key="2">
    <citation type="submission" date="2020-08" db="EMBL/GenBank/DDBJ databases">
        <title>Sequencing the genomes of 1000 actinobacteria strains.</title>
        <authorList>
            <person name="Klenk H.-P."/>
        </authorList>
    </citation>
    <scope>NUCLEOTIDE SEQUENCE [LARGE SCALE GENOMIC DNA]</scope>
    <source>
        <strain evidence="9 11">DSM 9581</strain>
    </source>
</reference>
<dbReference type="PIRSF" id="PIRSF002741">
    <property type="entry name" value="MppA"/>
    <property type="match status" value="1"/>
</dbReference>
<dbReference type="InterPro" id="IPR039424">
    <property type="entry name" value="SBP_5"/>
</dbReference>
<dbReference type="RefSeq" id="WP_183834685.1">
    <property type="nucleotide sequence ID" value="NZ_BJVQ01000054.1"/>
</dbReference>
<feature type="region of interest" description="Disordered" evidence="5">
    <location>
        <begin position="29"/>
        <end position="55"/>
    </location>
</feature>
<keyword evidence="4 6" id="KW-0732">Signal</keyword>
<dbReference type="PANTHER" id="PTHR30290:SF10">
    <property type="entry name" value="PERIPLASMIC OLIGOPEPTIDE-BINDING PROTEIN-RELATED"/>
    <property type="match status" value="1"/>
</dbReference>
<name>A0A511FFB8_9CELL</name>
<dbReference type="SUPFAM" id="SSF53850">
    <property type="entry name" value="Periplasmic binding protein-like II"/>
    <property type="match status" value="1"/>
</dbReference>
<dbReference type="GO" id="GO:0042597">
    <property type="term" value="C:periplasmic space"/>
    <property type="evidence" value="ECO:0007669"/>
    <property type="project" value="UniProtKB-ARBA"/>
</dbReference>
<comment type="caution">
    <text evidence="8">The sequence shown here is derived from an EMBL/GenBank/DDBJ whole genome shotgun (WGS) entry which is preliminary data.</text>
</comment>
<evidence type="ECO:0000259" key="7">
    <source>
        <dbReference type="Pfam" id="PF00496"/>
    </source>
</evidence>
<protein>
    <submittedName>
        <fullName evidence="8">Peptide ABC transporter substrate-binding protein</fullName>
    </submittedName>
    <submittedName>
        <fullName evidence="9">Peptide/nickel transport system substrate-binding protein</fullName>
    </submittedName>
</protein>
<gene>
    <name evidence="8" type="ORF">CHO01_30560</name>
    <name evidence="9" type="ORF">HNR08_000007</name>
</gene>
<comment type="similarity">
    <text evidence="2">Belongs to the bacterial solute-binding protein 5 family.</text>
</comment>
<evidence type="ECO:0000313" key="9">
    <source>
        <dbReference type="EMBL" id="MBB5471271.1"/>
    </source>
</evidence>
<evidence type="ECO:0000313" key="11">
    <source>
        <dbReference type="Proteomes" id="UP000564629"/>
    </source>
</evidence>
<feature type="chain" id="PRO_5033464743" evidence="6">
    <location>
        <begin position="26"/>
        <end position="520"/>
    </location>
</feature>
<accession>A0A511FFB8</accession>
<dbReference type="AlphaFoldDB" id="A0A511FFB8"/>
<reference evidence="8 10" key="1">
    <citation type="submission" date="2019-07" db="EMBL/GenBank/DDBJ databases">
        <title>Whole genome shotgun sequence of Cellulomonas hominis NBRC 16055.</title>
        <authorList>
            <person name="Hosoyama A."/>
            <person name="Uohara A."/>
            <person name="Ohji S."/>
            <person name="Ichikawa N."/>
        </authorList>
    </citation>
    <scope>NUCLEOTIDE SEQUENCE [LARGE SCALE GENOMIC DNA]</scope>
    <source>
        <strain evidence="8 10">NBRC 16055</strain>
    </source>
</reference>
<dbReference type="InterPro" id="IPR000914">
    <property type="entry name" value="SBP_5_dom"/>
</dbReference>
<dbReference type="PANTHER" id="PTHR30290">
    <property type="entry name" value="PERIPLASMIC BINDING COMPONENT OF ABC TRANSPORTER"/>
    <property type="match status" value="1"/>
</dbReference>
<evidence type="ECO:0000256" key="6">
    <source>
        <dbReference type="SAM" id="SignalP"/>
    </source>
</evidence>
<dbReference type="GO" id="GO:0030313">
    <property type="term" value="C:cell envelope"/>
    <property type="evidence" value="ECO:0007669"/>
    <property type="project" value="UniProtKB-SubCell"/>
</dbReference>
<dbReference type="PROSITE" id="PS51257">
    <property type="entry name" value="PROKAR_LIPOPROTEIN"/>
    <property type="match status" value="1"/>
</dbReference>
<feature type="domain" description="Solute-binding protein family 5" evidence="7">
    <location>
        <begin position="89"/>
        <end position="420"/>
    </location>
</feature>
<dbReference type="EMBL" id="JACHDN010000001">
    <property type="protein sequence ID" value="MBB5471271.1"/>
    <property type="molecule type" value="Genomic_DNA"/>
</dbReference>
<dbReference type="Proteomes" id="UP000321723">
    <property type="component" value="Unassembled WGS sequence"/>
</dbReference>
<dbReference type="GO" id="GO:1904680">
    <property type="term" value="F:peptide transmembrane transporter activity"/>
    <property type="evidence" value="ECO:0007669"/>
    <property type="project" value="TreeGrafter"/>
</dbReference>
<organism evidence="8 10">
    <name type="scientific">Cellulomonas hominis</name>
    <dbReference type="NCBI Taxonomy" id="156981"/>
    <lineage>
        <taxon>Bacteria</taxon>
        <taxon>Bacillati</taxon>
        <taxon>Actinomycetota</taxon>
        <taxon>Actinomycetes</taxon>
        <taxon>Micrococcales</taxon>
        <taxon>Cellulomonadaceae</taxon>
        <taxon>Cellulomonas</taxon>
    </lineage>
</organism>
<comment type="subcellular location">
    <subcellularLocation>
        <location evidence="1">Cell envelope</location>
    </subcellularLocation>
</comment>
<keyword evidence="3" id="KW-0813">Transport</keyword>
<evidence type="ECO:0000256" key="5">
    <source>
        <dbReference type="SAM" id="MobiDB-lite"/>
    </source>
</evidence>
<dbReference type="InterPro" id="IPR030678">
    <property type="entry name" value="Peptide/Ni-bd"/>
</dbReference>
<evidence type="ECO:0000256" key="3">
    <source>
        <dbReference type="ARBA" id="ARBA00022448"/>
    </source>
</evidence>
<evidence type="ECO:0000313" key="8">
    <source>
        <dbReference type="EMBL" id="GEL47940.1"/>
    </source>
</evidence>
<sequence>MQSSPSRHGRRAVAALAVVPLLALAACSGGGGGSDDAPSTGGGSGPTTLALGVTRSPSTLDPIQLSTGTDTLIWGGIYDTVLVIGPEGELVPQMAESYEYNEDGTELTVTLRDDLTFSTGEPATAQDYAATLEHIRETPGSGQALMSNVASVEAPDDVTTVITFTQNDTTFLYDMTNRLGIIAEPDLMTEESYGLEPIGAGPYVLDTDQSQAGTTYVLTKRDDHWNADAYPFEQVTVRVIQDATATENALRSGELDIAAVQAQSIPQFTEPQFTVLKRPTTNMVFLDITDRDGTIQPALADVRVRQAINMAFDRDAMVESLGYGIGAPTQQMFFPTADGHDPELDSTYAYDPEGARELLADAGYPDGFAIDMPSTVYTTTFEPTVSQALADIGISVNWVSVPPQDTVNALLSGTYPMVMWFSAVQPGPSLVQDAFGLGSLLNPLRTTDPELQPMLDEAAQVVGVDEGSDVYQEINRWAVENAWFAPLYLTGESFASREGYAYLGTEYEMSVRLESYGLAE</sequence>
<proteinExistence type="inferred from homology"/>
<evidence type="ECO:0000256" key="4">
    <source>
        <dbReference type="ARBA" id="ARBA00022729"/>
    </source>
</evidence>
<dbReference type="Pfam" id="PF00496">
    <property type="entry name" value="SBP_bac_5"/>
    <property type="match status" value="1"/>
</dbReference>
<dbReference type="GO" id="GO:0043190">
    <property type="term" value="C:ATP-binding cassette (ABC) transporter complex"/>
    <property type="evidence" value="ECO:0007669"/>
    <property type="project" value="InterPro"/>
</dbReference>
<feature type="compositionally biased region" description="Gly residues" evidence="5">
    <location>
        <begin position="29"/>
        <end position="45"/>
    </location>
</feature>
<keyword evidence="10" id="KW-1185">Reference proteome</keyword>
<dbReference type="Proteomes" id="UP000564629">
    <property type="component" value="Unassembled WGS sequence"/>
</dbReference>
<evidence type="ECO:0000256" key="2">
    <source>
        <dbReference type="ARBA" id="ARBA00005695"/>
    </source>
</evidence>